<proteinExistence type="predicted"/>
<reference evidence="1 2" key="1">
    <citation type="journal article" date="2016" name="Mol. Biol. Evol.">
        <title>Comparative Genomics of Early-Diverging Mushroom-Forming Fungi Provides Insights into the Origins of Lignocellulose Decay Capabilities.</title>
        <authorList>
            <person name="Nagy L.G."/>
            <person name="Riley R."/>
            <person name="Tritt A."/>
            <person name="Adam C."/>
            <person name="Daum C."/>
            <person name="Floudas D."/>
            <person name="Sun H."/>
            <person name="Yadav J.S."/>
            <person name="Pangilinan J."/>
            <person name="Larsson K.H."/>
            <person name="Matsuura K."/>
            <person name="Barry K."/>
            <person name="Labutti K."/>
            <person name="Kuo R."/>
            <person name="Ohm R.A."/>
            <person name="Bhattacharya S.S."/>
            <person name="Shirouzu T."/>
            <person name="Yoshinaga Y."/>
            <person name="Martin F.M."/>
            <person name="Grigoriev I.V."/>
            <person name="Hibbett D.S."/>
        </authorList>
    </citation>
    <scope>NUCLEOTIDE SEQUENCE [LARGE SCALE GENOMIC DNA]</scope>
    <source>
        <strain evidence="1 2">TUFC12733</strain>
    </source>
</reference>
<evidence type="ECO:0000313" key="1">
    <source>
        <dbReference type="EMBL" id="KZO91283.1"/>
    </source>
</evidence>
<dbReference type="Proteomes" id="UP000076738">
    <property type="component" value="Unassembled WGS sequence"/>
</dbReference>
<feature type="non-terminal residue" evidence="1">
    <location>
        <position position="129"/>
    </location>
</feature>
<gene>
    <name evidence="1" type="ORF">CALVIDRAFT_602324</name>
</gene>
<organism evidence="1 2">
    <name type="scientific">Calocera viscosa (strain TUFC12733)</name>
    <dbReference type="NCBI Taxonomy" id="1330018"/>
    <lineage>
        <taxon>Eukaryota</taxon>
        <taxon>Fungi</taxon>
        <taxon>Dikarya</taxon>
        <taxon>Basidiomycota</taxon>
        <taxon>Agaricomycotina</taxon>
        <taxon>Dacrymycetes</taxon>
        <taxon>Dacrymycetales</taxon>
        <taxon>Dacrymycetaceae</taxon>
        <taxon>Calocera</taxon>
    </lineage>
</organism>
<dbReference type="AlphaFoldDB" id="A0A167H6B4"/>
<keyword evidence="2" id="KW-1185">Reference proteome</keyword>
<accession>A0A167H6B4</accession>
<dbReference type="OrthoDB" id="10518688at2759"/>
<evidence type="ECO:0000313" key="2">
    <source>
        <dbReference type="Proteomes" id="UP000076738"/>
    </source>
</evidence>
<sequence length="129" mass="15123">MGNTPPVDRSIGSWEEWQLRTEHLPPVISKQLAGTRGVIEFDERRAQWIEHTKTIYGWDARCTGDWEFVRGGIQVLLKEYRAAYKYNDLMRLYPSQQRAYWAMCDIAELLLKYHLRNGHEAAVTNVIAR</sequence>
<dbReference type="EMBL" id="KV417325">
    <property type="protein sequence ID" value="KZO91283.1"/>
    <property type="molecule type" value="Genomic_DNA"/>
</dbReference>
<protein>
    <submittedName>
        <fullName evidence="1">Uncharacterized protein</fullName>
    </submittedName>
</protein>
<name>A0A167H6B4_CALVF</name>